<feature type="transmembrane region" description="Helical" evidence="1">
    <location>
        <begin position="12"/>
        <end position="31"/>
    </location>
</feature>
<reference evidence="2" key="1">
    <citation type="submission" date="2019-09" db="EMBL/GenBank/DDBJ databases">
        <authorList>
            <person name="Needham M D."/>
        </authorList>
    </citation>
    <scope>NUCLEOTIDE SEQUENCE</scope>
</reference>
<evidence type="ECO:0000256" key="1">
    <source>
        <dbReference type="SAM" id="Phobius"/>
    </source>
</evidence>
<proteinExistence type="predicted"/>
<sequence>MTGIVLSNTMSQVILLGIVGGIIYYTYITPYKTKVKIGKKLKTDIKDQFYENAQPKTNNHCKTASCGSTNSNCYSRGKPAEKSYYLFTDEEHFKTEFLKLNVEQLSNDEIMNWFQTLQQKEVIN</sequence>
<protein>
    <submittedName>
        <fullName evidence="2">Uncharacterized protein</fullName>
    </submittedName>
</protein>
<gene>
    <name evidence="2" type="ORF">CPAV1605_309</name>
</gene>
<evidence type="ECO:0000313" key="2">
    <source>
        <dbReference type="EMBL" id="VVU94584.1"/>
    </source>
</evidence>
<keyword evidence="1" id="KW-0472">Membrane</keyword>
<dbReference type="EMBL" id="CABVLZ010000001">
    <property type="protein sequence ID" value="VVU94584.1"/>
    <property type="molecule type" value="Genomic_DNA"/>
</dbReference>
<keyword evidence="1" id="KW-1133">Transmembrane helix</keyword>
<dbReference type="AlphaFoldDB" id="A0A5E8CIT9"/>
<organism evidence="2">
    <name type="scientific">seawater metagenome</name>
    <dbReference type="NCBI Taxonomy" id="1561972"/>
    <lineage>
        <taxon>unclassified sequences</taxon>
        <taxon>metagenomes</taxon>
        <taxon>ecological metagenomes</taxon>
    </lineage>
</organism>
<keyword evidence="1" id="KW-0812">Transmembrane</keyword>
<accession>A0A5E8CIT9</accession>
<name>A0A5E8CIT9_9ZZZZ</name>